<dbReference type="PANTHER" id="PTHR36504">
    <property type="entry name" value="LIPOPOLYSACCHARIDE EXPORT SYSTEM PROTEIN LPTA"/>
    <property type="match status" value="1"/>
</dbReference>
<keyword evidence="1" id="KW-0732">Signal</keyword>
<dbReference type="PANTHER" id="PTHR36504:SF1">
    <property type="entry name" value="LIPOPOLYSACCHARIDE EXPORT SYSTEM PROTEIN LPTA"/>
    <property type="match status" value="1"/>
</dbReference>
<dbReference type="Proteomes" id="UP001576780">
    <property type="component" value="Unassembled WGS sequence"/>
</dbReference>
<dbReference type="InterPro" id="IPR005653">
    <property type="entry name" value="OstA-like_N"/>
</dbReference>
<feature type="region of interest" description="Disordered" evidence="2">
    <location>
        <begin position="147"/>
        <end position="175"/>
    </location>
</feature>
<dbReference type="RefSeq" id="WP_413277605.1">
    <property type="nucleotide sequence ID" value="NZ_JBHFNT010000097.1"/>
</dbReference>
<gene>
    <name evidence="4" type="ORF">ACE1CA_11695</name>
</gene>
<evidence type="ECO:0000256" key="1">
    <source>
        <dbReference type="ARBA" id="ARBA00022729"/>
    </source>
</evidence>
<dbReference type="Pfam" id="PF03968">
    <property type="entry name" value="LptD_N"/>
    <property type="match status" value="1"/>
</dbReference>
<evidence type="ECO:0000313" key="4">
    <source>
        <dbReference type="EMBL" id="MFB2835185.1"/>
    </source>
</evidence>
<reference evidence="4 5" key="1">
    <citation type="submission" date="2024-09" db="EMBL/GenBank/DDBJ databases">
        <title>Floridaenema gen nov. (Aerosakkonemataceae, Aerosakkonematales ord. nov., Cyanobacteria) from benthic tropical and subtropical fresh waters, with the description of four new species.</title>
        <authorList>
            <person name="Moretto J.A."/>
            <person name="Berthold D.E."/>
            <person name="Lefler F.W."/>
            <person name="Huang I.-S."/>
            <person name="Laughinghouse H. IV."/>
        </authorList>
    </citation>
    <scope>NUCLEOTIDE SEQUENCE [LARGE SCALE GENOMIC DNA]</scope>
    <source>
        <strain evidence="4 5">BLCC-F167</strain>
    </source>
</reference>
<evidence type="ECO:0000256" key="2">
    <source>
        <dbReference type="SAM" id="MobiDB-lite"/>
    </source>
</evidence>
<dbReference type="EMBL" id="JBHFNT010000097">
    <property type="protein sequence ID" value="MFB2835185.1"/>
    <property type="molecule type" value="Genomic_DNA"/>
</dbReference>
<keyword evidence="5" id="KW-1185">Reference proteome</keyword>
<comment type="caution">
    <text evidence="4">The sequence shown here is derived from an EMBL/GenBank/DDBJ whole genome shotgun (WGS) entry which is preliminary data.</text>
</comment>
<proteinExistence type="predicted"/>
<organism evidence="4 5">
    <name type="scientific">Floridaenema evergladense BLCC-F167</name>
    <dbReference type="NCBI Taxonomy" id="3153639"/>
    <lineage>
        <taxon>Bacteria</taxon>
        <taxon>Bacillati</taxon>
        <taxon>Cyanobacteriota</taxon>
        <taxon>Cyanophyceae</taxon>
        <taxon>Oscillatoriophycideae</taxon>
        <taxon>Aerosakkonematales</taxon>
        <taxon>Aerosakkonemataceae</taxon>
        <taxon>Floridanema</taxon>
        <taxon>Floridanema evergladense</taxon>
    </lineage>
</organism>
<dbReference type="InterPro" id="IPR052037">
    <property type="entry name" value="LPS_export_LptA"/>
</dbReference>
<evidence type="ECO:0000313" key="5">
    <source>
        <dbReference type="Proteomes" id="UP001576780"/>
    </source>
</evidence>
<feature type="domain" description="Organic solvent tolerance-like N-terminal" evidence="3">
    <location>
        <begin position="80"/>
        <end position="126"/>
    </location>
</feature>
<accession>A0ABV4WJF2</accession>
<sequence length="175" mass="19217">MMAAVKFSLYNLCRFGLTLLLPSMFVGAIALSSKDQISIAQTSPPTADSRPLTVRSDIQEADQKTGVVTARGNVQLFYPARQIQATAAQAQYFSRERRIILTGNVYVLQNGNTIRGEQVVYLIDEGRFIAVPQANRQVESIYLVSDPNLNAQPTPPPKVPTTAPRPQSNTPTRGR</sequence>
<evidence type="ECO:0000259" key="3">
    <source>
        <dbReference type="Pfam" id="PF03968"/>
    </source>
</evidence>
<name>A0ABV4WJF2_9CYAN</name>
<protein>
    <submittedName>
        <fullName evidence="4">LptA/OstA family protein</fullName>
    </submittedName>
</protein>
<dbReference type="Gene3D" id="2.60.450.10">
    <property type="entry name" value="Lipopolysaccharide (LPS) transport protein A like domain"/>
    <property type="match status" value="1"/>
</dbReference>